<dbReference type="Proteomes" id="UP001165090">
    <property type="component" value="Unassembled WGS sequence"/>
</dbReference>
<keyword evidence="3" id="KW-1185">Reference proteome</keyword>
<feature type="compositionally biased region" description="Low complexity" evidence="1">
    <location>
        <begin position="163"/>
        <end position="173"/>
    </location>
</feature>
<feature type="region of interest" description="Disordered" evidence="1">
    <location>
        <begin position="492"/>
        <end position="515"/>
    </location>
</feature>
<evidence type="ECO:0000313" key="3">
    <source>
        <dbReference type="Proteomes" id="UP001165090"/>
    </source>
</evidence>
<sequence>MQVANGVMDVVPGGMAPGNFAGSADQIQLHARMAGSRNRTLSNGFPYVMRIPSTSSGEVRLGFGADVTTGIAPTGPGIMPAPAELLSSRPTFTDCLSSIGLPGEESATFIPLIIEPYEPAVSTVPATSEEPDVPVLTTITGTASVESPPSPLTPPTAPPQPSNSPNISPMSTPAGKAASSTAMSASPIIAPRPPPGSAVQRVNSCRRNVMRQISNASSSVAATVVAAAAGGGGGSSNPALPSAPKTPPPAAAADFPSLMLPPPSPVNCTGEVLVMGIDSAAVSSVMAMAVPGCSGGGGGGNFTDGNKATSSFLDPSKPAVRRLLPPLLRASQAFHDSATIMDALPVAADDCGGSAAGCNPAPLTSRCSSSLIVGGSNTASPAGGASALTVGALEVWAELQDATAATMTAAESVPLSPPPPLPVDVYDLPSPRGRRALPPMDPLRTSALSATAEAISELDSSPADLTPATQPELYNMASPPRPLDVSYALQSGAVSGGGGRRSGTQRLPWESEGPRTWGVTASEAGEIAPAGGGGGGGSASVGGGCGGGGPLPLDMPRLRTWSAITTEVPLTALTGGGGFSGCGSGTNCGGAIAGGGPSPKERRQLNRANSTGLATTRMPVVAAAVAAPNAPLPPIVDRGGIDRRQTTTS</sequence>
<protein>
    <submittedName>
        <fullName evidence="2">Uncharacterized protein</fullName>
    </submittedName>
</protein>
<evidence type="ECO:0000256" key="1">
    <source>
        <dbReference type="SAM" id="MobiDB-lite"/>
    </source>
</evidence>
<evidence type="ECO:0000313" key="2">
    <source>
        <dbReference type="EMBL" id="GLI68533.1"/>
    </source>
</evidence>
<feature type="compositionally biased region" description="Basic and acidic residues" evidence="1">
    <location>
        <begin position="639"/>
        <end position="649"/>
    </location>
</feature>
<organism evidence="2 3">
    <name type="scientific">Volvox africanus</name>
    <dbReference type="NCBI Taxonomy" id="51714"/>
    <lineage>
        <taxon>Eukaryota</taxon>
        <taxon>Viridiplantae</taxon>
        <taxon>Chlorophyta</taxon>
        <taxon>core chlorophytes</taxon>
        <taxon>Chlorophyceae</taxon>
        <taxon>CS clade</taxon>
        <taxon>Chlamydomonadales</taxon>
        <taxon>Volvocaceae</taxon>
        <taxon>Volvox</taxon>
    </lineage>
</organism>
<accession>A0ABQ5SGE0</accession>
<proteinExistence type="predicted"/>
<comment type="caution">
    <text evidence="2">The sequence shown here is derived from an EMBL/GenBank/DDBJ whole genome shotgun (WGS) entry which is preliminary data.</text>
</comment>
<feature type="region of interest" description="Disordered" evidence="1">
    <location>
        <begin position="630"/>
        <end position="649"/>
    </location>
</feature>
<feature type="region of interest" description="Disordered" evidence="1">
    <location>
        <begin position="230"/>
        <end position="254"/>
    </location>
</feature>
<reference evidence="2 3" key="1">
    <citation type="journal article" date="2023" name="IScience">
        <title>Expanded male sex-determining region conserved during the evolution of homothallism in the green alga Volvox.</title>
        <authorList>
            <person name="Yamamoto K."/>
            <person name="Matsuzaki R."/>
            <person name="Mahakham W."/>
            <person name="Heman W."/>
            <person name="Sekimoto H."/>
            <person name="Kawachi M."/>
            <person name="Minakuchi Y."/>
            <person name="Toyoda A."/>
            <person name="Nozaki H."/>
        </authorList>
    </citation>
    <scope>NUCLEOTIDE SEQUENCE [LARGE SCALE GENOMIC DNA]</scope>
    <source>
        <strain evidence="2 3">NIES-4468</strain>
    </source>
</reference>
<name>A0ABQ5SGE0_9CHLO</name>
<feature type="compositionally biased region" description="Pro residues" evidence="1">
    <location>
        <begin position="148"/>
        <end position="162"/>
    </location>
</feature>
<feature type="region of interest" description="Disordered" evidence="1">
    <location>
        <begin position="142"/>
        <end position="200"/>
    </location>
</feature>
<dbReference type="EMBL" id="BSDZ01000080">
    <property type="protein sequence ID" value="GLI68533.1"/>
    <property type="molecule type" value="Genomic_DNA"/>
</dbReference>
<gene>
    <name evidence="2" type="ORF">VaNZ11_012973</name>
</gene>